<accession>A0A1X2ADU1</accession>
<dbReference type="OrthoDB" id="5195851at2"/>
<gene>
    <name evidence="3" type="ORF">AWB90_09695</name>
    <name evidence="2" type="ORF">AWB91_25505</name>
</gene>
<dbReference type="STRING" id="767916.AWB91_25505"/>
<evidence type="ECO:0000256" key="1">
    <source>
        <dbReference type="SAM" id="SignalP"/>
    </source>
</evidence>
<evidence type="ECO:0000313" key="5">
    <source>
        <dbReference type="Proteomes" id="UP000193801"/>
    </source>
</evidence>
<dbReference type="AlphaFoldDB" id="A0A1X2ADU1"/>
<keyword evidence="3" id="KW-0808">Transferase</keyword>
<keyword evidence="3" id="KW-0418">Kinase</keyword>
<organism evidence="3 4">
    <name type="scientific">Mycobacterium paraense</name>
    <dbReference type="NCBI Taxonomy" id="767916"/>
    <lineage>
        <taxon>Bacteria</taxon>
        <taxon>Bacillati</taxon>
        <taxon>Actinomycetota</taxon>
        <taxon>Actinomycetes</taxon>
        <taxon>Mycobacteriales</taxon>
        <taxon>Mycobacteriaceae</taxon>
        <taxon>Mycobacterium</taxon>
        <taxon>Mycobacterium simiae complex</taxon>
    </lineage>
</organism>
<keyword evidence="5" id="KW-1185">Reference proteome</keyword>
<reference evidence="3" key="3">
    <citation type="submission" date="2016-01" db="EMBL/GenBank/DDBJ databases">
        <authorList>
            <person name="Oliw E.H."/>
        </authorList>
    </citation>
    <scope>NUCLEOTIDE SEQUENCE</scope>
    <source>
        <strain evidence="3">IEC33</strain>
    </source>
</reference>
<keyword evidence="3" id="KW-0723">Serine/threonine-protein kinase</keyword>
<dbReference type="RefSeq" id="WP_085092962.1">
    <property type="nucleotide sequence ID" value="NZ_LQPK01000022.1"/>
</dbReference>
<feature type="signal peptide" evidence="1">
    <location>
        <begin position="1"/>
        <end position="30"/>
    </location>
</feature>
<protein>
    <submittedName>
        <fullName evidence="3">Serine/threonine protein kinase</fullName>
    </submittedName>
</protein>
<dbReference type="Proteomes" id="UP000193285">
    <property type="component" value="Unassembled WGS sequence"/>
</dbReference>
<feature type="chain" id="PRO_5012801067" evidence="1">
    <location>
        <begin position="31"/>
        <end position="174"/>
    </location>
</feature>
<dbReference type="Proteomes" id="UP000193801">
    <property type="component" value="Unassembled WGS sequence"/>
</dbReference>
<evidence type="ECO:0000313" key="2">
    <source>
        <dbReference type="EMBL" id="ORW29366.1"/>
    </source>
</evidence>
<name>A0A1X2ADU1_9MYCO</name>
<dbReference type="EMBL" id="LQPK01000022">
    <property type="protein sequence ID" value="ORW29366.1"/>
    <property type="molecule type" value="Genomic_DNA"/>
</dbReference>
<dbReference type="EMBL" id="LQPN01000035">
    <property type="protein sequence ID" value="ORW49496.1"/>
    <property type="molecule type" value="Genomic_DNA"/>
</dbReference>
<reference evidence="2" key="2">
    <citation type="submission" date="2016-01" db="EMBL/GenBank/DDBJ databases">
        <authorList>
            <person name="Ana R.F.D.C."/>
            <person name="Tarcisio F."/>
            <person name="Maria L.L."/>
            <person name="Monica P."/>
            <person name="Wana L.O.D.C."/>
            <person name="Elisabetta G."/>
            <person name="Jeann R.D.C.B."/>
            <person name="Veronica D.S."/>
            <person name="Karla V.B.L."/>
            <person name="Roberto B."/>
            <person name="Antonella G."/>
            <person name="Anna F."/>
            <person name="Alessandro M."/>
            <person name="Pamela F."/>
            <person name="Francesca D.L."/>
            <person name="Giulia F.S."/>
            <person name="Sara T."/>
            <person name="Fabio R."/>
            <person name="Olivier J."/>
            <person name="Nicola S."/>
            <person name="Enrico T."/>
        </authorList>
    </citation>
    <scope>NUCLEOTIDE SEQUENCE</scope>
    <source>
        <strain evidence="2">FI-07156</strain>
    </source>
</reference>
<keyword evidence="1" id="KW-0732">Signal</keyword>
<sequence>MPHPSKALRAAAAAALAGGFALAGATVAVADPNTGNPADINTLAGSLSKGYGLNNCTPGNIDAGELAVLTCGQNPDPGGPVQARYMLLNNADSLNGSFKTSIKDDVLTACGDTGQSPTTWHQGSNNANSGSVACGTYQNAAEVIWTTDSKNVLSLIRGSNSDVAALYQWWRANG</sequence>
<dbReference type="GO" id="GO:0004674">
    <property type="term" value="F:protein serine/threonine kinase activity"/>
    <property type="evidence" value="ECO:0007669"/>
    <property type="project" value="UniProtKB-KW"/>
</dbReference>
<comment type="caution">
    <text evidence="3">The sequence shown here is derived from an EMBL/GenBank/DDBJ whole genome shotgun (WGS) entry which is preliminary data.</text>
</comment>
<evidence type="ECO:0000313" key="4">
    <source>
        <dbReference type="Proteomes" id="UP000193285"/>
    </source>
</evidence>
<proteinExistence type="predicted"/>
<reference evidence="4 5" key="1">
    <citation type="journal article" date="2015" name="Emerg. Microbes Infect.">
        <title>Characterization of 17 strains belonging to the Mycobacterium simiae complex and description of Mycobacterium paraense sp. nov.</title>
        <authorList>
            <person name="Fusco da Costa A.R."/>
            <person name="Fedrizzi T."/>
            <person name="Lopes M.L."/>
            <person name="Pecorari M."/>
            <person name="Oliveira da Costa W.L."/>
            <person name="Giacobazzi E."/>
            <person name="da Costa Bahia J.R."/>
            <person name="De Sanctis V."/>
            <person name="Batista Lima K.V."/>
            <person name="Bertorelli R."/>
            <person name="Grottola A."/>
            <person name="Fabio A."/>
            <person name="Mariottini A."/>
            <person name="Ferretti P."/>
            <person name="Di Leva F."/>
            <person name="Fregni Serpini G."/>
            <person name="Tagliazucchi S."/>
            <person name="Rumpianesi F."/>
            <person name="Jousson O."/>
            <person name="Segata N."/>
            <person name="Tortoli E."/>
        </authorList>
    </citation>
    <scope>NUCLEOTIDE SEQUENCE [LARGE SCALE GENOMIC DNA]</scope>
    <source>
        <strain evidence="2 5">FI-07156</strain>
        <strain evidence="3 4">IEC33</strain>
    </source>
</reference>
<evidence type="ECO:0000313" key="3">
    <source>
        <dbReference type="EMBL" id="ORW49496.1"/>
    </source>
</evidence>